<sequence>MGRPAREEKAASEGKKEKVGWRETMLDSGQTTGVTTRRGVEGEAKEKPYTKAVSVGRDRLVSGSTKGKQHVGKDDRVASASRKEDGVVGIEDGEIRQRSVGEEVEVAHRGGDDARPDRSRTSTGPTARQTRARRQWRRCRRFQQPNSVGS</sequence>
<feature type="compositionally biased region" description="Basic and acidic residues" evidence="1">
    <location>
        <begin position="38"/>
        <end position="49"/>
    </location>
</feature>
<keyword evidence="3" id="KW-1185">Reference proteome</keyword>
<evidence type="ECO:0000313" key="2">
    <source>
        <dbReference type="EMBL" id="KAF0935266.1"/>
    </source>
</evidence>
<protein>
    <submittedName>
        <fullName evidence="2">Uncharacterized protein</fullName>
    </submittedName>
</protein>
<evidence type="ECO:0000256" key="1">
    <source>
        <dbReference type="SAM" id="MobiDB-lite"/>
    </source>
</evidence>
<name>A0A6G1FE91_9ORYZ</name>
<evidence type="ECO:0000313" key="3">
    <source>
        <dbReference type="Proteomes" id="UP000479710"/>
    </source>
</evidence>
<dbReference type="EMBL" id="SPHZ02000001">
    <property type="protein sequence ID" value="KAF0935266.1"/>
    <property type="molecule type" value="Genomic_DNA"/>
</dbReference>
<feature type="compositionally biased region" description="Basic and acidic residues" evidence="1">
    <location>
        <begin position="71"/>
        <end position="86"/>
    </location>
</feature>
<comment type="caution">
    <text evidence="2">The sequence shown here is derived from an EMBL/GenBank/DDBJ whole genome shotgun (WGS) entry which is preliminary data.</text>
</comment>
<gene>
    <name evidence="2" type="ORF">E2562_031719</name>
</gene>
<accession>A0A6G1FE91</accession>
<feature type="compositionally biased region" description="Basic and acidic residues" evidence="1">
    <location>
        <begin position="1"/>
        <end position="25"/>
    </location>
</feature>
<dbReference type="Proteomes" id="UP000479710">
    <property type="component" value="Unassembled WGS sequence"/>
</dbReference>
<proteinExistence type="predicted"/>
<feature type="region of interest" description="Disordered" evidence="1">
    <location>
        <begin position="1"/>
        <end position="150"/>
    </location>
</feature>
<dbReference type="AlphaFoldDB" id="A0A6G1FE91"/>
<reference evidence="2 3" key="1">
    <citation type="submission" date="2019-11" db="EMBL/GenBank/DDBJ databases">
        <title>Whole genome sequence of Oryza granulata.</title>
        <authorList>
            <person name="Li W."/>
        </authorList>
    </citation>
    <scope>NUCLEOTIDE SEQUENCE [LARGE SCALE GENOMIC DNA]</scope>
    <source>
        <strain evidence="3">cv. Menghai</strain>
        <tissue evidence="2">Leaf</tissue>
    </source>
</reference>
<feature type="compositionally biased region" description="Basic and acidic residues" evidence="1">
    <location>
        <begin position="93"/>
        <end position="120"/>
    </location>
</feature>
<feature type="compositionally biased region" description="Basic residues" evidence="1">
    <location>
        <begin position="130"/>
        <end position="141"/>
    </location>
</feature>
<organism evidence="2 3">
    <name type="scientific">Oryza meyeriana var. granulata</name>
    <dbReference type="NCBI Taxonomy" id="110450"/>
    <lineage>
        <taxon>Eukaryota</taxon>
        <taxon>Viridiplantae</taxon>
        <taxon>Streptophyta</taxon>
        <taxon>Embryophyta</taxon>
        <taxon>Tracheophyta</taxon>
        <taxon>Spermatophyta</taxon>
        <taxon>Magnoliopsida</taxon>
        <taxon>Liliopsida</taxon>
        <taxon>Poales</taxon>
        <taxon>Poaceae</taxon>
        <taxon>BOP clade</taxon>
        <taxon>Oryzoideae</taxon>
        <taxon>Oryzeae</taxon>
        <taxon>Oryzinae</taxon>
        <taxon>Oryza</taxon>
        <taxon>Oryza meyeriana</taxon>
    </lineage>
</organism>